<dbReference type="EMBL" id="CP137308">
    <property type="protein sequence ID" value="WQF81617.1"/>
    <property type="molecule type" value="Genomic_DNA"/>
</dbReference>
<dbReference type="AlphaFoldDB" id="A0AAX4IEG1"/>
<organism evidence="1 2">
    <name type="scientific">Colletotrichum destructivum</name>
    <dbReference type="NCBI Taxonomy" id="34406"/>
    <lineage>
        <taxon>Eukaryota</taxon>
        <taxon>Fungi</taxon>
        <taxon>Dikarya</taxon>
        <taxon>Ascomycota</taxon>
        <taxon>Pezizomycotina</taxon>
        <taxon>Sordariomycetes</taxon>
        <taxon>Hypocreomycetidae</taxon>
        <taxon>Glomerellales</taxon>
        <taxon>Glomerellaceae</taxon>
        <taxon>Colletotrichum</taxon>
        <taxon>Colletotrichum destructivum species complex</taxon>
    </lineage>
</organism>
<evidence type="ECO:0000313" key="1">
    <source>
        <dbReference type="EMBL" id="WQF81617.1"/>
    </source>
</evidence>
<name>A0AAX4IEG1_9PEZI</name>
<dbReference type="RefSeq" id="XP_062778841.1">
    <property type="nucleotide sequence ID" value="XM_062922790.1"/>
</dbReference>
<proteinExistence type="predicted"/>
<dbReference type="KEGG" id="cdet:87943134"/>
<reference evidence="2" key="1">
    <citation type="journal article" date="2023" name="bioRxiv">
        <title>Complete genome of the Medicago anthracnose fungus, Colletotrichum destructivum, reveals a mini-chromosome-like region within a core chromosome.</title>
        <authorList>
            <person name="Lapalu N."/>
            <person name="Simon A."/>
            <person name="Lu A."/>
            <person name="Plaumann P.-L."/>
            <person name="Amselem J."/>
            <person name="Pigne S."/>
            <person name="Auger A."/>
            <person name="Koch C."/>
            <person name="Dallery J.-F."/>
            <person name="O'Connell R.J."/>
        </authorList>
    </citation>
    <scope>NUCLEOTIDE SEQUENCE [LARGE SCALE GENOMIC DNA]</scope>
    <source>
        <strain evidence="2">CBS 520.97</strain>
    </source>
</reference>
<dbReference type="GeneID" id="87943134"/>
<protein>
    <submittedName>
        <fullName evidence="1">Uncharacterized protein</fullName>
    </submittedName>
</protein>
<keyword evidence="2" id="KW-1185">Reference proteome</keyword>
<sequence length="147" mass="16094">MRDTHHVHVSPPPSQPSQPCLTFYTLDPLLNPSCTSFSCHPLLKLCRFSDTLSQSCISRSLLQSPGRGSYEIAICDIHYKYIHCLPANPSISSHFVRCGRDQVFRRGVGGDGQQGVKTSSAVMLKGRSDCFWSAAPVRPVSGFGSPK</sequence>
<dbReference type="Proteomes" id="UP001322277">
    <property type="component" value="Chromosome 4"/>
</dbReference>
<accession>A0AAX4IEG1</accession>
<evidence type="ECO:0000313" key="2">
    <source>
        <dbReference type="Proteomes" id="UP001322277"/>
    </source>
</evidence>
<gene>
    <name evidence="1" type="ORF">CDEST_06631</name>
</gene>